<dbReference type="GO" id="GO:0000978">
    <property type="term" value="F:RNA polymerase II cis-regulatory region sequence-specific DNA binding"/>
    <property type="evidence" value="ECO:0007669"/>
    <property type="project" value="TreeGrafter"/>
</dbReference>
<evidence type="ECO:0000256" key="1">
    <source>
        <dbReference type="ARBA" id="ARBA00022723"/>
    </source>
</evidence>
<reference evidence="7" key="1">
    <citation type="submission" date="2020-05" db="EMBL/GenBank/DDBJ databases">
        <title>Phylogenomic resolution of chytrid fungi.</title>
        <authorList>
            <person name="Stajich J.E."/>
            <person name="Amses K."/>
            <person name="Simmons R."/>
            <person name="Seto K."/>
            <person name="Myers J."/>
            <person name="Bonds A."/>
            <person name="Quandt C.A."/>
            <person name="Barry K."/>
            <person name="Liu P."/>
            <person name="Grigoriev I."/>
            <person name="Longcore J.E."/>
            <person name="James T.Y."/>
        </authorList>
    </citation>
    <scope>NUCLEOTIDE SEQUENCE</scope>
    <source>
        <strain evidence="7">JEL0379</strain>
    </source>
</reference>
<comment type="caution">
    <text evidence="7">The sequence shown here is derived from an EMBL/GenBank/DDBJ whole genome shotgun (WGS) entry which is preliminary data.</text>
</comment>
<feature type="region of interest" description="Disordered" evidence="5">
    <location>
        <begin position="180"/>
        <end position="255"/>
    </location>
</feature>
<dbReference type="SUPFAM" id="SSF57667">
    <property type="entry name" value="beta-beta-alpha zinc fingers"/>
    <property type="match status" value="2"/>
</dbReference>
<keyword evidence="3" id="KW-0862">Zinc</keyword>
<gene>
    <name evidence="7" type="ORF">HDU87_007009</name>
</gene>
<accession>A0AAD5XQ61</accession>
<proteinExistence type="predicted"/>
<keyword evidence="8" id="KW-1185">Reference proteome</keyword>
<name>A0AAD5XQ61_9FUNG</name>
<dbReference type="FunFam" id="3.30.160.60:FF:000446">
    <property type="entry name" value="Zinc finger protein"/>
    <property type="match status" value="1"/>
</dbReference>
<dbReference type="EMBL" id="JADGJQ010000062">
    <property type="protein sequence ID" value="KAJ3174637.1"/>
    <property type="molecule type" value="Genomic_DNA"/>
</dbReference>
<feature type="compositionally biased region" description="Basic residues" evidence="5">
    <location>
        <begin position="226"/>
        <end position="235"/>
    </location>
</feature>
<dbReference type="Pfam" id="PF00096">
    <property type="entry name" value="zf-C2H2"/>
    <property type="match status" value="2"/>
</dbReference>
<dbReference type="PANTHER" id="PTHR23235:SF120">
    <property type="entry name" value="KRUPPEL-LIKE FACTOR 15"/>
    <property type="match status" value="1"/>
</dbReference>
<dbReference type="Gene3D" id="3.30.160.60">
    <property type="entry name" value="Classic Zinc Finger"/>
    <property type="match status" value="3"/>
</dbReference>
<protein>
    <recommendedName>
        <fullName evidence="6">C2H2-type domain-containing protein</fullName>
    </recommendedName>
</protein>
<dbReference type="PROSITE" id="PS00028">
    <property type="entry name" value="ZINC_FINGER_C2H2_1"/>
    <property type="match status" value="1"/>
</dbReference>
<feature type="domain" description="C2H2-type" evidence="6">
    <location>
        <begin position="292"/>
        <end position="320"/>
    </location>
</feature>
<keyword evidence="1" id="KW-0479">Metal-binding</keyword>
<dbReference type="PANTHER" id="PTHR23235">
    <property type="entry name" value="KRUEPPEL-LIKE TRANSCRIPTION FACTOR"/>
    <property type="match status" value="1"/>
</dbReference>
<dbReference type="AlphaFoldDB" id="A0AAD5XQ61"/>
<evidence type="ECO:0000256" key="5">
    <source>
        <dbReference type="SAM" id="MobiDB-lite"/>
    </source>
</evidence>
<dbReference type="PROSITE" id="PS50157">
    <property type="entry name" value="ZINC_FINGER_C2H2_2"/>
    <property type="match status" value="3"/>
</dbReference>
<evidence type="ECO:0000313" key="7">
    <source>
        <dbReference type="EMBL" id="KAJ3174637.1"/>
    </source>
</evidence>
<dbReference type="GO" id="GO:0008270">
    <property type="term" value="F:zinc ion binding"/>
    <property type="evidence" value="ECO:0007669"/>
    <property type="project" value="UniProtKB-KW"/>
</dbReference>
<feature type="domain" description="C2H2-type" evidence="6">
    <location>
        <begin position="321"/>
        <end position="354"/>
    </location>
</feature>
<dbReference type="SMART" id="SM00355">
    <property type="entry name" value="ZnF_C2H2"/>
    <property type="match status" value="3"/>
</dbReference>
<evidence type="ECO:0000313" key="8">
    <source>
        <dbReference type="Proteomes" id="UP001212152"/>
    </source>
</evidence>
<dbReference type="GO" id="GO:0000981">
    <property type="term" value="F:DNA-binding transcription factor activity, RNA polymerase II-specific"/>
    <property type="evidence" value="ECO:0007669"/>
    <property type="project" value="TreeGrafter"/>
</dbReference>
<dbReference type="Proteomes" id="UP001212152">
    <property type="component" value="Unassembled WGS sequence"/>
</dbReference>
<evidence type="ECO:0000259" key="6">
    <source>
        <dbReference type="PROSITE" id="PS50157"/>
    </source>
</evidence>
<evidence type="ECO:0000256" key="2">
    <source>
        <dbReference type="ARBA" id="ARBA00022771"/>
    </source>
</evidence>
<feature type="compositionally biased region" description="Polar residues" evidence="5">
    <location>
        <begin position="180"/>
        <end position="199"/>
    </location>
</feature>
<evidence type="ECO:0000256" key="3">
    <source>
        <dbReference type="ARBA" id="ARBA00022833"/>
    </source>
</evidence>
<dbReference type="InterPro" id="IPR036236">
    <property type="entry name" value="Znf_C2H2_sf"/>
</dbReference>
<organism evidence="7 8">
    <name type="scientific">Geranomyces variabilis</name>
    <dbReference type="NCBI Taxonomy" id="109894"/>
    <lineage>
        <taxon>Eukaryota</taxon>
        <taxon>Fungi</taxon>
        <taxon>Fungi incertae sedis</taxon>
        <taxon>Chytridiomycota</taxon>
        <taxon>Chytridiomycota incertae sedis</taxon>
        <taxon>Chytridiomycetes</taxon>
        <taxon>Spizellomycetales</taxon>
        <taxon>Powellomycetaceae</taxon>
        <taxon>Geranomyces</taxon>
    </lineage>
</organism>
<feature type="domain" description="C2H2-type" evidence="6">
    <location>
        <begin position="262"/>
        <end position="291"/>
    </location>
</feature>
<feature type="compositionally biased region" description="Low complexity" evidence="5">
    <location>
        <begin position="236"/>
        <end position="255"/>
    </location>
</feature>
<dbReference type="InterPro" id="IPR013087">
    <property type="entry name" value="Znf_C2H2_type"/>
</dbReference>
<keyword evidence="2 4" id="KW-0863">Zinc-finger</keyword>
<evidence type="ECO:0000256" key="4">
    <source>
        <dbReference type="PROSITE-ProRule" id="PRU00042"/>
    </source>
</evidence>
<sequence>MNRDSLPATPVMRLEEEFYPSDELEMREPEATFVQIRAAPTNWPEGDWYPYQPCQATYLPPPDYFGVPGRYYLPAPASLTLLQQPAPNPYAVAPQVVNQAPPARPSSNLQILQDFHPWSASAAPPATGFAFVDSPPMALTSLLPDDLASSSCEGSCAFSPYEPFEVEASLAFEALSAMTESPNRNGVPTTLHPQSSPRSPTMHLKTSPKPSSIREAPRKSAPAPRKSARLARSKKTTSASASAITTSSSTSPSPKYSDRFVHICPHCPDKRFTRKYNLLAHIRSAHSFEKPFKCHLCPQQFARKYDFDRHAVSCHWEVKPFGCSKCGRRFARSDALKKHSRRKKCRSSDVGVKSEEEDEE</sequence>